<comment type="caution">
    <text evidence="1">The sequence shown here is derived from an EMBL/GenBank/DDBJ whole genome shotgun (WGS) entry which is preliminary data.</text>
</comment>
<proteinExistence type="predicted"/>
<accession>A0A2N0AFG5</accession>
<gene>
    <name evidence="1" type="ORF">CH364_18170</name>
</gene>
<evidence type="ECO:0000313" key="2">
    <source>
        <dbReference type="Proteomes" id="UP000232145"/>
    </source>
</evidence>
<name>A0A2N0AFG5_9LEPT</name>
<evidence type="ECO:0008006" key="3">
    <source>
        <dbReference type="Google" id="ProtNLM"/>
    </source>
</evidence>
<dbReference type="PROSITE" id="PS51257">
    <property type="entry name" value="PROKAR_LIPOPROTEIN"/>
    <property type="match status" value="1"/>
</dbReference>
<dbReference type="AlphaFoldDB" id="A0A2N0AFG5"/>
<protein>
    <recommendedName>
        <fullName evidence="3">Lipoprotein</fullName>
    </recommendedName>
</protein>
<reference evidence="1 2" key="1">
    <citation type="submission" date="2017-07" db="EMBL/GenBank/DDBJ databases">
        <title>Leptospira spp. isolated from tropical soils.</title>
        <authorList>
            <person name="Thibeaux R."/>
            <person name="Iraola G."/>
            <person name="Ferres I."/>
            <person name="Bierque E."/>
            <person name="Girault D."/>
            <person name="Soupe-Gilbert M.-E."/>
            <person name="Picardeau M."/>
            <person name="Goarant C."/>
        </authorList>
    </citation>
    <scope>NUCLEOTIDE SEQUENCE [LARGE SCALE GENOMIC DNA]</scope>
    <source>
        <strain evidence="1 2">FH2-B-A1</strain>
    </source>
</reference>
<sequence>MGQRLQIFSTIVLFSFLFSISCSTIRKNYRTIRTDVSTTDFSNGKFGKTQKFVLRRINQKPTTYISAARDNLTENLRYFLIKKGANVEIAKEDVITQVTNSANKPEANIFTPEKPNELSKEAIKELLSQQQGELLLDGYIYEKDLGNVIDPDFSTGIIIKVYSTDGTLVGECIIGSFYSTSDFEVNQIYASLIADKIAQNYLSYSEKWFNFFKK</sequence>
<dbReference type="EMBL" id="NPDX01000008">
    <property type="protein sequence ID" value="PJZ83001.1"/>
    <property type="molecule type" value="Genomic_DNA"/>
</dbReference>
<keyword evidence="2" id="KW-1185">Reference proteome</keyword>
<organism evidence="1 2">
    <name type="scientific">Leptospira harrisiae</name>
    <dbReference type="NCBI Taxonomy" id="2023189"/>
    <lineage>
        <taxon>Bacteria</taxon>
        <taxon>Pseudomonadati</taxon>
        <taxon>Spirochaetota</taxon>
        <taxon>Spirochaetia</taxon>
        <taxon>Leptospirales</taxon>
        <taxon>Leptospiraceae</taxon>
        <taxon>Leptospira</taxon>
    </lineage>
</organism>
<evidence type="ECO:0000313" key="1">
    <source>
        <dbReference type="EMBL" id="PJZ83001.1"/>
    </source>
</evidence>
<dbReference type="Proteomes" id="UP000232145">
    <property type="component" value="Unassembled WGS sequence"/>
</dbReference>